<feature type="compositionally biased region" description="Polar residues" evidence="1">
    <location>
        <begin position="53"/>
        <end position="64"/>
    </location>
</feature>
<feature type="compositionally biased region" description="Polar residues" evidence="1">
    <location>
        <begin position="107"/>
        <end position="116"/>
    </location>
</feature>
<evidence type="ECO:0000256" key="1">
    <source>
        <dbReference type="SAM" id="MobiDB-lite"/>
    </source>
</evidence>
<feature type="compositionally biased region" description="Basic residues" evidence="1">
    <location>
        <begin position="148"/>
        <end position="157"/>
    </location>
</feature>
<comment type="caution">
    <text evidence="2">The sequence shown here is derived from an EMBL/GenBank/DDBJ whole genome shotgun (WGS) entry which is preliminary data.</text>
</comment>
<feature type="compositionally biased region" description="Basic and acidic residues" evidence="1">
    <location>
        <begin position="172"/>
        <end position="181"/>
    </location>
</feature>
<organism evidence="2 3">
    <name type="scientific">Folsomia candida</name>
    <name type="common">Springtail</name>
    <dbReference type="NCBI Taxonomy" id="158441"/>
    <lineage>
        <taxon>Eukaryota</taxon>
        <taxon>Metazoa</taxon>
        <taxon>Ecdysozoa</taxon>
        <taxon>Arthropoda</taxon>
        <taxon>Hexapoda</taxon>
        <taxon>Collembola</taxon>
        <taxon>Entomobryomorpha</taxon>
        <taxon>Isotomoidea</taxon>
        <taxon>Isotomidae</taxon>
        <taxon>Proisotominae</taxon>
        <taxon>Folsomia</taxon>
    </lineage>
</organism>
<feature type="compositionally biased region" description="Basic residues" evidence="1">
    <location>
        <begin position="271"/>
        <end position="285"/>
    </location>
</feature>
<evidence type="ECO:0000313" key="3">
    <source>
        <dbReference type="Proteomes" id="UP000198287"/>
    </source>
</evidence>
<gene>
    <name evidence="2" type="ORF">Fcan01_17684</name>
</gene>
<feature type="compositionally biased region" description="Polar residues" evidence="1">
    <location>
        <begin position="303"/>
        <end position="321"/>
    </location>
</feature>
<proteinExistence type="predicted"/>
<feature type="compositionally biased region" description="Polar residues" evidence="1">
    <location>
        <begin position="230"/>
        <end position="246"/>
    </location>
</feature>
<accession>A0A226DTV1</accession>
<feature type="region of interest" description="Disordered" evidence="1">
    <location>
        <begin position="1"/>
        <end position="64"/>
    </location>
</feature>
<feature type="compositionally biased region" description="Polar residues" evidence="1">
    <location>
        <begin position="1"/>
        <end position="19"/>
    </location>
</feature>
<dbReference type="EMBL" id="LNIX01000013">
    <property type="protein sequence ID" value="OXA47636.1"/>
    <property type="molecule type" value="Genomic_DNA"/>
</dbReference>
<feature type="compositionally biased region" description="Basic and acidic residues" evidence="1">
    <location>
        <begin position="41"/>
        <end position="52"/>
    </location>
</feature>
<sequence>MDFNGSRQLTPSPRHQGQRSVADEDLDRAGVNNDLKNLSSIDKRQVISHSDDTPNSSQEDPSCSFSFTVMSTRTCDRDDATSEQNTDTQSDEEIQIVYETIDRSGDESTPLNSTENGDVAPESEDEQGQEISIIKPQRRPTAFGRFPKLPRRPHRVLRINAPVPPPRPRGRPNKDSLRKYQNDPAHVAYRAALEKYEAERTNIIHRRSSAKVWHEANLPHRDQPSRRAKTSSNLGEKLQSVSSAENISELKKRSISKAKSTSGNRREGLTSKRRPAKSLSRRAKSIAKNTEKLRHSRYRGTQRRSVTPENWSLASSSPHYTTSPISTRPSSSAASSRVRLLPPRDEPFQGDEMTNRKVAKWNFEKCEAKDGKLGIRVPQHETEKIRSWNQTKNLSPSQQDSIAMFNAEFETQLREAMHALIESAFMKEQFETENVTLQVREGDNVAELQVPLFVKSKRLKCIDPERVINTIWSGLRDSILNVDFLPVPDPPAIINSQANDG</sequence>
<name>A0A226DTV1_FOLCA</name>
<dbReference type="AlphaFoldDB" id="A0A226DTV1"/>
<evidence type="ECO:0000313" key="2">
    <source>
        <dbReference type="EMBL" id="OXA47636.1"/>
    </source>
</evidence>
<feature type="compositionally biased region" description="Basic and acidic residues" evidence="1">
    <location>
        <begin position="214"/>
        <end position="225"/>
    </location>
</feature>
<feature type="compositionally biased region" description="Low complexity" evidence="1">
    <location>
        <begin position="322"/>
        <end position="337"/>
    </location>
</feature>
<protein>
    <submittedName>
        <fullName evidence="2">Uncharacterized protein</fullName>
    </submittedName>
</protein>
<keyword evidence="3" id="KW-1185">Reference proteome</keyword>
<feature type="region of interest" description="Disordered" evidence="1">
    <location>
        <begin position="214"/>
        <end position="351"/>
    </location>
</feature>
<feature type="region of interest" description="Disordered" evidence="1">
    <location>
        <begin position="101"/>
        <end position="184"/>
    </location>
</feature>
<dbReference type="Proteomes" id="UP000198287">
    <property type="component" value="Unassembled WGS sequence"/>
</dbReference>
<reference evidence="2 3" key="1">
    <citation type="submission" date="2015-12" db="EMBL/GenBank/DDBJ databases">
        <title>The genome of Folsomia candida.</title>
        <authorList>
            <person name="Faddeeva A."/>
            <person name="Derks M.F."/>
            <person name="Anvar Y."/>
            <person name="Smit S."/>
            <person name="Van Straalen N."/>
            <person name="Roelofs D."/>
        </authorList>
    </citation>
    <scope>NUCLEOTIDE SEQUENCE [LARGE SCALE GENOMIC DNA]</scope>
    <source>
        <strain evidence="2 3">VU population</strain>
        <tissue evidence="2">Whole body</tissue>
    </source>
</reference>